<keyword evidence="4 15" id="KW-0812">Transmembrane</keyword>
<dbReference type="InterPro" id="IPR032631">
    <property type="entry name" value="P-type_ATPase_N"/>
</dbReference>
<dbReference type="Gene3D" id="3.40.50.1000">
    <property type="entry name" value="HAD superfamily/HAD-like"/>
    <property type="match status" value="1"/>
</dbReference>
<dbReference type="GO" id="GO:0005886">
    <property type="term" value="C:plasma membrane"/>
    <property type="evidence" value="ECO:0007669"/>
    <property type="project" value="TreeGrafter"/>
</dbReference>
<dbReference type="SFLD" id="SFLDG00002">
    <property type="entry name" value="C1.7:_P-type_atpase_like"/>
    <property type="match status" value="1"/>
</dbReference>
<feature type="transmembrane region" description="Helical" evidence="15">
    <location>
        <begin position="1252"/>
        <end position="1271"/>
    </location>
</feature>
<dbReference type="GO" id="GO:0000287">
    <property type="term" value="F:magnesium ion binding"/>
    <property type="evidence" value="ECO:0007669"/>
    <property type="project" value="UniProtKB-UniRule"/>
</dbReference>
<evidence type="ECO:0000256" key="1">
    <source>
        <dbReference type="ARBA" id="ARBA00004141"/>
    </source>
</evidence>
<proteinExistence type="inferred from homology"/>
<feature type="region of interest" description="Disordered" evidence="16">
    <location>
        <begin position="204"/>
        <end position="277"/>
    </location>
</feature>
<feature type="region of interest" description="Disordered" evidence="16">
    <location>
        <begin position="1365"/>
        <end position="1407"/>
    </location>
</feature>
<dbReference type="Pfam" id="PF13246">
    <property type="entry name" value="Cation_ATPase"/>
    <property type="match status" value="1"/>
</dbReference>
<dbReference type="InterPro" id="IPR036412">
    <property type="entry name" value="HAD-like_sf"/>
</dbReference>
<dbReference type="GeneID" id="37013552"/>
<keyword evidence="20" id="KW-1185">Reference proteome</keyword>
<dbReference type="SFLD" id="SFLDF00027">
    <property type="entry name" value="p-type_atpase"/>
    <property type="match status" value="1"/>
</dbReference>
<evidence type="ECO:0000256" key="16">
    <source>
        <dbReference type="SAM" id="MobiDB-lite"/>
    </source>
</evidence>
<evidence type="ECO:0000256" key="10">
    <source>
        <dbReference type="ARBA" id="ARBA00022989"/>
    </source>
</evidence>
<feature type="binding site" evidence="14">
    <location>
        <position position="1394"/>
    </location>
    <ligand>
        <name>ATP</name>
        <dbReference type="ChEBI" id="CHEBI:30616"/>
    </ligand>
</feature>
<dbReference type="RefSeq" id="XP_025350549.1">
    <property type="nucleotide sequence ID" value="XM_025491818.1"/>
</dbReference>
<dbReference type="PRINTS" id="PR00119">
    <property type="entry name" value="CATATPASE"/>
</dbReference>
<feature type="compositionally biased region" description="Low complexity" evidence="16">
    <location>
        <begin position="1376"/>
        <end position="1390"/>
    </location>
</feature>
<dbReference type="OrthoDB" id="377733at2759"/>
<dbReference type="NCBIfam" id="TIGR01652">
    <property type="entry name" value="ATPase-Plipid"/>
    <property type="match status" value="1"/>
</dbReference>
<keyword evidence="3" id="KW-0597">Phosphoprotein</keyword>
<feature type="region of interest" description="Disordered" evidence="16">
    <location>
        <begin position="625"/>
        <end position="678"/>
    </location>
</feature>
<dbReference type="EMBL" id="KZ819322">
    <property type="protein sequence ID" value="PWN23389.1"/>
    <property type="molecule type" value="Genomic_DNA"/>
</dbReference>
<dbReference type="InterPro" id="IPR032630">
    <property type="entry name" value="P_typ_ATPase_c"/>
</dbReference>
<evidence type="ECO:0000256" key="15">
    <source>
        <dbReference type="RuleBase" id="RU362033"/>
    </source>
</evidence>
<feature type="compositionally biased region" description="Low complexity" evidence="16">
    <location>
        <begin position="268"/>
        <end position="277"/>
    </location>
</feature>
<feature type="region of interest" description="Disordered" evidence="16">
    <location>
        <begin position="961"/>
        <end position="999"/>
    </location>
</feature>
<dbReference type="InterPro" id="IPR018303">
    <property type="entry name" value="ATPase_P-typ_P_site"/>
</dbReference>
<evidence type="ECO:0000256" key="4">
    <source>
        <dbReference type="ARBA" id="ARBA00022692"/>
    </source>
</evidence>
<feature type="transmembrane region" description="Helical" evidence="15">
    <location>
        <begin position="1320"/>
        <end position="1340"/>
    </location>
</feature>
<protein>
    <recommendedName>
        <fullName evidence="15">Phospholipid-transporting ATPase</fullName>
        <ecNumber evidence="15">7.6.2.1</ecNumber>
    </recommendedName>
</protein>
<feature type="compositionally biased region" description="Basic residues" evidence="16">
    <location>
        <begin position="1"/>
        <end position="12"/>
    </location>
</feature>
<feature type="compositionally biased region" description="Acidic residues" evidence="16">
    <location>
        <begin position="1520"/>
        <end position="1534"/>
    </location>
</feature>
<evidence type="ECO:0000256" key="11">
    <source>
        <dbReference type="ARBA" id="ARBA00023136"/>
    </source>
</evidence>
<feature type="domain" description="P-type ATPase C-terminal" evidence="18">
    <location>
        <begin position="1099"/>
        <end position="1350"/>
    </location>
</feature>
<feature type="compositionally biased region" description="Acidic residues" evidence="16">
    <location>
        <begin position="1547"/>
        <end position="1559"/>
    </location>
</feature>
<feature type="compositionally biased region" description="Polar residues" evidence="16">
    <location>
        <begin position="986"/>
        <end position="996"/>
    </location>
</feature>
<dbReference type="Gene3D" id="2.70.150.10">
    <property type="entry name" value="Calcium-transporting ATPase, cytoplasmic transduction domain A"/>
    <property type="match status" value="1"/>
</dbReference>
<reference evidence="19 20" key="1">
    <citation type="journal article" date="2018" name="Mol. Biol. Evol.">
        <title>Broad Genomic Sampling Reveals a Smut Pathogenic Ancestry of the Fungal Clade Ustilaginomycotina.</title>
        <authorList>
            <person name="Kijpornyongpan T."/>
            <person name="Mondo S.J."/>
            <person name="Barry K."/>
            <person name="Sandor L."/>
            <person name="Lee J."/>
            <person name="Lipzen A."/>
            <person name="Pangilinan J."/>
            <person name="LaButti K."/>
            <person name="Hainaut M."/>
            <person name="Henrissat B."/>
            <person name="Grigoriev I.V."/>
            <person name="Spatafora J.W."/>
            <person name="Aime M.C."/>
        </authorList>
    </citation>
    <scope>NUCLEOTIDE SEQUENCE [LARGE SCALE GENOMIC DNA]</scope>
    <source>
        <strain evidence="19 20">MCA 4718</strain>
    </source>
</reference>
<evidence type="ECO:0000313" key="20">
    <source>
        <dbReference type="Proteomes" id="UP000245942"/>
    </source>
</evidence>
<evidence type="ECO:0000259" key="17">
    <source>
        <dbReference type="Pfam" id="PF16209"/>
    </source>
</evidence>
<keyword evidence="10 15" id="KW-1133">Transmembrane helix</keyword>
<dbReference type="SUPFAM" id="SSF81653">
    <property type="entry name" value="Calcium ATPase, transduction domain A"/>
    <property type="match status" value="1"/>
</dbReference>
<dbReference type="Gene3D" id="3.40.1110.10">
    <property type="entry name" value="Calcium-transporting ATPase, cytoplasmic domain N"/>
    <property type="match status" value="1"/>
</dbReference>
<evidence type="ECO:0000256" key="2">
    <source>
        <dbReference type="ARBA" id="ARBA00008109"/>
    </source>
</evidence>
<evidence type="ECO:0000256" key="14">
    <source>
        <dbReference type="PIRSR" id="PIRSR606539-2"/>
    </source>
</evidence>
<name>A0A316UDV2_9BASI</name>
<feature type="domain" description="P-type ATPase N-terminal" evidence="17">
    <location>
        <begin position="77"/>
        <end position="132"/>
    </location>
</feature>
<comment type="catalytic activity">
    <reaction evidence="13">
        <text>a 1,2-diacyl-sn-glycero-3-phosphoethanolamine(out) + ATP + H2O = a 1,2-diacyl-sn-glycero-3-phosphoethanolamine(in) + ADP + phosphate + H(+)</text>
        <dbReference type="Rhea" id="RHEA:66132"/>
        <dbReference type="ChEBI" id="CHEBI:15377"/>
        <dbReference type="ChEBI" id="CHEBI:15378"/>
        <dbReference type="ChEBI" id="CHEBI:30616"/>
        <dbReference type="ChEBI" id="CHEBI:43474"/>
        <dbReference type="ChEBI" id="CHEBI:64612"/>
        <dbReference type="ChEBI" id="CHEBI:456216"/>
    </reaction>
    <physiologicalReaction direction="left-to-right" evidence="13">
        <dbReference type="Rhea" id="RHEA:66133"/>
    </physiologicalReaction>
</comment>
<dbReference type="PANTHER" id="PTHR24092">
    <property type="entry name" value="PROBABLE PHOSPHOLIPID-TRANSPORTING ATPASE"/>
    <property type="match status" value="1"/>
</dbReference>
<dbReference type="PROSITE" id="PS00154">
    <property type="entry name" value="ATPASE_E1_E2"/>
    <property type="match status" value="1"/>
</dbReference>
<dbReference type="InterPro" id="IPR023298">
    <property type="entry name" value="ATPase_P-typ_TM_dom_sf"/>
</dbReference>
<feature type="binding site" evidence="14">
    <location>
        <position position="1393"/>
    </location>
    <ligand>
        <name>ATP</name>
        <dbReference type="ChEBI" id="CHEBI:30616"/>
    </ligand>
</feature>
<keyword evidence="9 15" id="KW-1278">Translocase</keyword>
<dbReference type="Pfam" id="PF16209">
    <property type="entry name" value="PhoLip_ATPase_N"/>
    <property type="match status" value="1"/>
</dbReference>
<evidence type="ECO:0000256" key="9">
    <source>
        <dbReference type="ARBA" id="ARBA00022967"/>
    </source>
</evidence>
<dbReference type="EC" id="7.6.2.1" evidence="15"/>
<feature type="transmembrane region" description="Helical" evidence="15">
    <location>
        <begin position="1278"/>
        <end position="1300"/>
    </location>
</feature>
<dbReference type="SUPFAM" id="SSF81660">
    <property type="entry name" value="Metal cation-transporting ATPase, ATP-binding domain N"/>
    <property type="match status" value="1"/>
</dbReference>
<sequence length="1574" mass="174914">MANPFTRRKKARPATSGPQETKERSAFVQTLIRIKESGLDPEKLFAKRRPPPCPRSVYFNEPLPADYFDKKGKPLPRVTYATNQVLTAKYTVYNFIFKNLLEQFRRVANMFFLLLVILQFFPEFSTINPVVAMLPLLAVLALSALKDGYEDIKRHQSDRALNRQKVRVMTASGWVNPNVMEVKSSSVGAAFTAWKDRVFGGKKKQSAKLAERQHESSPLQQTISNPQQGTAVAPGSGTAPDARPLDGDLARVVSNRSHASTSAGRPSLGGRSRASTSGASMFEADGYEVNEEGRILHHGRLLSPDEEAKYKSKVAPRWKKKMWEDLAVGDFVLIKNNEPIPADVIICSTSEEEDACFVETKNLDGETNLKARTGVPELALQIRSASDCADAAFRADGEPQDTNMYRLNASVTLQNKVDQEGNPLRCPVTLNQVLLRGCILRNTAWVIGFVFMTGADSKIIANSGDTPSKRSKVEKQMNPMVYVNLTVLALVAIACAIADSQLEKHYFAQNAYWETGAIYSDDNPRINGLVAFGNALITFQNIVPISLYISIEAVRTVQAFFIYDDYDIWYEKTNRRTTARSWNLSDDLGQIEYIFSDKTGTLTQNLMLFQECSIGGVVYHGDEHRNGPNISMDGSMTEKEKALSTPTPSDENGSASDKDSRKRVKRSEQPAFTDSRLSAALKTPDTPHAVQLFQFWRCLALCHTALASENEDGLIEFKAQSPDEQALVQAAAEVGFIFLRRDRSTLSIQVPGVAEPEKYELLSVLEFTSARKRMSVILRRHSDSKILVLAKGADSIIFERSAAGQEDIKTNIDEHLEEFANKGLRTLCLAGKELTEDVYNEWAFRYHNASVSLDQREEKMEALASELELDFTLYGATAIEDKLQDGVPEAIADLKRAGIKVWVATGDKLETAIAIGYSTRLLVQDMNLIVIRGGEYGEPNSAYQQLKKATERFFGGSDVVGQMEHQPPGTHHENSSRFSLSRRNSQHSASRTSIGNASLVGEDNGSRSGGYALVIDGTALSHALTEDFSKDLLLNLSRQCRAVICCRVSPLQKALIVKLIKDGLGVMTLAIGDGANDVSMIQAAHVGIGIAGEEGLQAVNASDYAIAQFRFLKRLLLVHGHFSYYRSGVMINYFFYKQMIIVSSLFFFQIYAAWSTIYVLDYVYILLYNVVWTIAGCIGQGIFDRPLPDRILMEVPELYKASREGKYFGFIVFTWNMLEGIIQGVIVLFFFLYTYDTTSARGDGFNPGIYEFSTGMVLAITFAANIFLGLFVHAFSWWVFLSLAFGPIALSCFVPIYDSIKPSTTTPLGWGNNYYLYNAFYFYTGIVFCTVLCLLPSYLYRCWRETYYPSDLDIFRRLDKRNPNHDYVNDPRMPGKQQEAKLAAEAARAAGHGDSNAGHGGEGLEAPPTSIFAMHELHPTRSRASSRQYDMLTGTEGPSRGYSFSQEDLSGGRNRRMPTDAKKRHSTLRRLLPGSIRRSMRRNSKASKSSRPGSGLTEDEEEEENDPTAADGHTRIAEVAGEEEMVGEEEEDEAEVSRLAGRRTDPGPEDEDEDEDDEGVAAPTSQAAPALRSL</sequence>
<keyword evidence="6 14" id="KW-0547">Nucleotide-binding</keyword>
<dbReference type="InterPro" id="IPR023214">
    <property type="entry name" value="HAD_sf"/>
</dbReference>
<feature type="compositionally biased region" description="Acidic residues" evidence="16">
    <location>
        <begin position="1497"/>
        <end position="1506"/>
    </location>
</feature>
<keyword evidence="5" id="KW-0479">Metal-binding</keyword>
<dbReference type="InterPro" id="IPR006539">
    <property type="entry name" value="P-type_ATPase_IV"/>
</dbReference>
<keyword evidence="7 14" id="KW-0067">ATP-binding</keyword>
<comment type="caution">
    <text evidence="15">Lacks conserved residue(s) required for the propagation of feature annotation.</text>
</comment>
<dbReference type="FunFam" id="3.40.50.1000:FF:000001">
    <property type="entry name" value="Phospholipid-transporting ATPase IC"/>
    <property type="match status" value="1"/>
</dbReference>
<dbReference type="STRING" id="1684307.A0A316UDV2"/>
<dbReference type="Proteomes" id="UP000245942">
    <property type="component" value="Unassembled WGS sequence"/>
</dbReference>
<dbReference type="NCBIfam" id="TIGR01494">
    <property type="entry name" value="ATPase_P-type"/>
    <property type="match status" value="1"/>
</dbReference>
<evidence type="ECO:0000256" key="5">
    <source>
        <dbReference type="ARBA" id="ARBA00022723"/>
    </source>
</evidence>
<dbReference type="SFLD" id="SFLDS00003">
    <property type="entry name" value="Haloacid_Dehalogenase"/>
    <property type="match status" value="1"/>
</dbReference>
<dbReference type="InterPro" id="IPR044492">
    <property type="entry name" value="P_typ_ATPase_HD_dom"/>
</dbReference>
<dbReference type="InterPro" id="IPR001757">
    <property type="entry name" value="P_typ_ATPase"/>
</dbReference>
<feature type="compositionally biased region" description="Polar residues" evidence="16">
    <location>
        <begin position="644"/>
        <end position="655"/>
    </location>
</feature>
<evidence type="ECO:0000256" key="6">
    <source>
        <dbReference type="ARBA" id="ARBA00022741"/>
    </source>
</evidence>
<dbReference type="GO" id="GO:0016887">
    <property type="term" value="F:ATP hydrolysis activity"/>
    <property type="evidence" value="ECO:0007669"/>
    <property type="project" value="InterPro"/>
</dbReference>
<dbReference type="InterPro" id="IPR023299">
    <property type="entry name" value="ATPase_P-typ_cyto_dom_N"/>
</dbReference>
<dbReference type="PANTHER" id="PTHR24092:SF153">
    <property type="entry name" value="PHOSPHOLIPID-TRANSPORTING ATPASE"/>
    <property type="match status" value="1"/>
</dbReference>
<feature type="region of interest" description="Disordered" evidence="16">
    <location>
        <begin position="1420"/>
        <end position="1574"/>
    </location>
</feature>
<organism evidence="19 20">
    <name type="scientific">Pseudomicrostroma glucosiphilum</name>
    <dbReference type="NCBI Taxonomy" id="1684307"/>
    <lineage>
        <taxon>Eukaryota</taxon>
        <taxon>Fungi</taxon>
        <taxon>Dikarya</taxon>
        <taxon>Basidiomycota</taxon>
        <taxon>Ustilaginomycotina</taxon>
        <taxon>Exobasidiomycetes</taxon>
        <taxon>Microstromatales</taxon>
        <taxon>Microstromatales incertae sedis</taxon>
        <taxon>Pseudomicrostroma</taxon>
    </lineage>
</organism>
<evidence type="ECO:0000259" key="18">
    <source>
        <dbReference type="Pfam" id="PF16212"/>
    </source>
</evidence>
<feature type="compositionally biased region" description="Polar residues" evidence="16">
    <location>
        <begin position="254"/>
        <end position="264"/>
    </location>
</feature>
<gene>
    <name evidence="19" type="ORF">BCV69DRAFT_281001</name>
</gene>
<dbReference type="SUPFAM" id="SSF81665">
    <property type="entry name" value="Calcium ATPase, transmembrane domain M"/>
    <property type="match status" value="1"/>
</dbReference>
<feature type="region of interest" description="Disordered" evidence="16">
    <location>
        <begin position="1"/>
        <end position="25"/>
    </location>
</feature>
<feature type="binding site" evidence="14">
    <location>
        <position position="1491"/>
    </location>
    <ligand>
        <name>ATP</name>
        <dbReference type="ChEBI" id="CHEBI:30616"/>
    </ligand>
</feature>
<evidence type="ECO:0000256" key="12">
    <source>
        <dbReference type="ARBA" id="ARBA00034036"/>
    </source>
</evidence>
<evidence type="ECO:0000256" key="8">
    <source>
        <dbReference type="ARBA" id="ARBA00022842"/>
    </source>
</evidence>
<dbReference type="FunFam" id="3.40.1110.10:FF:000087">
    <property type="entry name" value="Phospholipid-transporting ATPase"/>
    <property type="match status" value="1"/>
</dbReference>
<dbReference type="GO" id="GO:0045332">
    <property type="term" value="P:phospholipid translocation"/>
    <property type="evidence" value="ECO:0007669"/>
    <property type="project" value="TreeGrafter"/>
</dbReference>
<dbReference type="Pfam" id="PF16212">
    <property type="entry name" value="PhoLip_ATPase_C"/>
    <property type="match status" value="1"/>
</dbReference>
<dbReference type="SUPFAM" id="SSF56784">
    <property type="entry name" value="HAD-like"/>
    <property type="match status" value="1"/>
</dbReference>
<feature type="transmembrane region" description="Helical" evidence="15">
    <location>
        <begin position="1207"/>
        <end position="1232"/>
    </location>
</feature>
<evidence type="ECO:0000256" key="13">
    <source>
        <dbReference type="ARBA" id="ARBA00049128"/>
    </source>
</evidence>
<dbReference type="InterPro" id="IPR008250">
    <property type="entry name" value="ATPase_P-typ_transduc_dom_A_sf"/>
</dbReference>
<evidence type="ECO:0000256" key="7">
    <source>
        <dbReference type="ARBA" id="ARBA00022840"/>
    </source>
</evidence>
<feature type="compositionally biased region" description="Polar residues" evidence="16">
    <location>
        <begin position="216"/>
        <end position="230"/>
    </location>
</feature>
<comment type="similarity">
    <text evidence="2 15">Belongs to the cation transport ATPase (P-type) (TC 3.A.3) family. Type IV subfamily.</text>
</comment>
<comment type="catalytic activity">
    <reaction evidence="12 15">
        <text>ATP + H2O + phospholipidSide 1 = ADP + phosphate + phospholipidSide 2.</text>
        <dbReference type="EC" id="7.6.2.1"/>
    </reaction>
</comment>
<evidence type="ECO:0000313" key="19">
    <source>
        <dbReference type="EMBL" id="PWN23389.1"/>
    </source>
</evidence>
<evidence type="ECO:0000256" key="3">
    <source>
        <dbReference type="ARBA" id="ARBA00022553"/>
    </source>
</evidence>
<keyword evidence="8 15" id="KW-0460">Magnesium</keyword>
<accession>A0A316UDV2</accession>
<keyword evidence="11 15" id="KW-0472">Membrane</keyword>
<comment type="subcellular location">
    <subcellularLocation>
        <location evidence="1 15">Membrane</location>
        <topology evidence="1 15">Multi-pass membrane protein</topology>
    </subcellularLocation>
</comment>
<dbReference type="GO" id="GO:0140326">
    <property type="term" value="F:ATPase-coupled intramembrane lipid transporter activity"/>
    <property type="evidence" value="ECO:0007669"/>
    <property type="project" value="UniProtKB-EC"/>
</dbReference>
<dbReference type="GO" id="GO:0005524">
    <property type="term" value="F:ATP binding"/>
    <property type="evidence" value="ECO:0007669"/>
    <property type="project" value="UniProtKB-UniRule"/>
</dbReference>